<name>A0A5N5HQA8_9ROSA</name>
<comment type="caution">
    <text evidence="2">The sequence shown here is derived from an EMBL/GenBank/DDBJ whole genome shotgun (WGS) entry which is preliminary data.</text>
</comment>
<organism evidence="2 3">
    <name type="scientific">Pyrus ussuriensis x Pyrus communis</name>
    <dbReference type="NCBI Taxonomy" id="2448454"/>
    <lineage>
        <taxon>Eukaryota</taxon>
        <taxon>Viridiplantae</taxon>
        <taxon>Streptophyta</taxon>
        <taxon>Embryophyta</taxon>
        <taxon>Tracheophyta</taxon>
        <taxon>Spermatophyta</taxon>
        <taxon>Magnoliopsida</taxon>
        <taxon>eudicotyledons</taxon>
        <taxon>Gunneridae</taxon>
        <taxon>Pentapetalae</taxon>
        <taxon>rosids</taxon>
        <taxon>fabids</taxon>
        <taxon>Rosales</taxon>
        <taxon>Rosaceae</taxon>
        <taxon>Amygdaloideae</taxon>
        <taxon>Maleae</taxon>
        <taxon>Pyrus</taxon>
    </lineage>
</organism>
<feature type="compositionally biased region" description="Polar residues" evidence="1">
    <location>
        <begin position="22"/>
        <end position="41"/>
    </location>
</feature>
<gene>
    <name evidence="2" type="ORF">D8674_032525</name>
</gene>
<keyword evidence="3" id="KW-1185">Reference proteome</keyword>
<evidence type="ECO:0000313" key="2">
    <source>
        <dbReference type="EMBL" id="KAB2627730.1"/>
    </source>
</evidence>
<evidence type="ECO:0000313" key="3">
    <source>
        <dbReference type="Proteomes" id="UP000327157"/>
    </source>
</evidence>
<reference evidence="2 3" key="1">
    <citation type="submission" date="2019-09" db="EMBL/GenBank/DDBJ databases">
        <authorList>
            <person name="Ou C."/>
        </authorList>
    </citation>
    <scope>NUCLEOTIDE SEQUENCE [LARGE SCALE GENOMIC DNA]</scope>
    <source>
        <strain evidence="2">S2</strain>
        <tissue evidence="2">Leaf</tissue>
    </source>
</reference>
<feature type="region of interest" description="Disordered" evidence="1">
    <location>
        <begin position="14"/>
        <end position="41"/>
    </location>
</feature>
<dbReference type="AlphaFoldDB" id="A0A5N5HQA8"/>
<protein>
    <submittedName>
        <fullName evidence="2">Mini-chromosome maintenance complex-binding protein-like</fullName>
    </submittedName>
</protein>
<reference evidence="2 3" key="3">
    <citation type="submission" date="2019-11" db="EMBL/GenBank/DDBJ databases">
        <title>A de novo genome assembly of a pear dwarfing rootstock.</title>
        <authorList>
            <person name="Wang F."/>
            <person name="Wang J."/>
            <person name="Li S."/>
            <person name="Zhang Y."/>
            <person name="Fang M."/>
            <person name="Ma L."/>
            <person name="Zhao Y."/>
            <person name="Jiang S."/>
        </authorList>
    </citation>
    <scope>NUCLEOTIDE SEQUENCE [LARGE SCALE GENOMIC DNA]</scope>
    <source>
        <strain evidence="2">S2</strain>
        <tissue evidence="2">Leaf</tissue>
    </source>
</reference>
<evidence type="ECO:0000256" key="1">
    <source>
        <dbReference type="SAM" id="MobiDB-lite"/>
    </source>
</evidence>
<dbReference type="EMBL" id="SMOL01000148">
    <property type="protein sequence ID" value="KAB2627730.1"/>
    <property type="molecule type" value="Genomic_DNA"/>
</dbReference>
<accession>A0A5N5HQA8</accession>
<sequence length="72" mass="7965">MNFQYKKGAVEDKFGRKKAPERQQNVQSIDGAVTNGSSSCEENSSTVLCVVPMDEDAFRKFQDEGSMCYSCG</sequence>
<reference evidence="3" key="2">
    <citation type="submission" date="2019-10" db="EMBL/GenBank/DDBJ databases">
        <title>A de novo genome assembly of a pear dwarfing rootstock.</title>
        <authorList>
            <person name="Wang F."/>
            <person name="Wang J."/>
            <person name="Li S."/>
            <person name="Zhang Y."/>
            <person name="Fang M."/>
            <person name="Ma L."/>
            <person name="Zhao Y."/>
            <person name="Jiang S."/>
        </authorList>
    </citation>
    <scope>NUCLEOTIDE SEQUENCE [LARGE SCALE GENOMIC DNA]</scope>
</reference>
<dbReference type="Proteomes" id="UP000327157">
    <property type="component" value="Chromosome 8"/>
</dbReference>
<proteinExistence type="predicted"/>